<evidence type="ECO:0000313" key="2">
    <source>
        <dbReference type="EMBL" id="KAK4378187.1"/>
    </source>
</evidence>
<gene>
    <name evidence="2" type="ORF">RND71_000049</name>
</gene>
<accession>A0AAE1VR05</accession>
<name>A0AAE1VR05_9SOLA</name>
<evidence type="ECO:0000256" key="1">
    <source>
        <dbReference type="SAM" id="MobiDB-lite"/>
    </source>
</evidence>
<reference evidence="2" key="1">
    <citation type="submission" date="2023-12" db="EMBL/GenBank/DDBJ databases">
        <title>Genome assembly of Anisodus tanguticus.</title>
        <authorList>
            <person name="Wang Y.-J."/>
        </authorList>
    </citation>
    <scope>NUCLEOTIDE SEQUENCE</scope>
    <source>
        <strain evidence="2">KB-2021</strain>
        <tissue evidence="2">Leaf</tissue>
    </source>
</reference>
<dbReference type="AlphaFoldDB" id="A0AAE1VR05"/>
<keyword evidence="3" id="KW-1185">Reference proteome</keyword>
<protein>
    <submittedName>
        <fullName evidence="2">Uncharacterized protein</fullName>
    </submittedName>
</protein>
<dbReference type="EMBL" id="JAVYJV010000001">
    <property type="protein sequence ID" value="KAK4378187.1"/>
    <property type="molecule type" value="Genomic_DNA"/>
</dbReference>
<sequence length="51" mass="5695">MEILKNTKKILSRRIPEKHLAKATNHLGHLSREFSEEKGAESQGGARSPVI</sequence>
<feature type="compositionally biased region" description="Basic and acidic residues" evidence="1">
    <location>
        <begin position="30"/>
        <end position="40"/>
    </location>
</feature>
<proteinExistence type="predicted"/>
<dbReference type="Proteomes" id="UP001291623">
    <property type="component" value="Unassembled WGS sequence"/>
</dbReference>
<evidence type="ECO:0000313" key="3">
    <source>
        <dbReference type="Proteomes" id="UP001291623"/>
    </source>
</evidence>
<feature type="region of interest" description="Disordered" evidence="1">
    <location>
        <begin position="23"/>
        <end position="51"/>
    </location>
</feature>
<organism evidence="2 3">
    <name type="scientific">Anisodus tanguticus</name>
    <dbReference type="NCBI Taxonomy" id="243964"/>
    <lineage>
        <taxon>Eukaryota</taxon>
        <taxon>Viridiplantae</taxon>
        <taxon>Streptophyta</taxon>
        <taxon>Embryophyta</taxon>
        <taxon>Tracheophyta</taxon>
        <taxon>Spermatophyta</taxon>
        <taxon>Magnoliopsida</taxon>
        <taxon>eudicotyledons</taxon>
        <taxon>Gunneridae</taxon>
        <taxon>Pentapetalae</taxon>
        <taxon>asterids</taxon>
        <taxon>lamiids</taxon>
        <taxon>Solanales</taxon>
        <taxon>Solanaceae</taxon>
        <taxon>Solanoideae</taxon>
        <taxon>Hyoscyameae</taxon>
        <taxon>Anisodus</taxon>
    </lineage>
</organism>
<comment type="caution">
    <text evidence="2">The sequence shown here is derived from an EMBL/GenBank/DDBJ whole genome shotgun (WGS) entry which is preliminary data.</text>
</comment>